<dbReference type="EMBL" id="BSYR01000027">
    <property type="protein sequence ID" value="GMI95779.1"/>
    <property type="molecule type" value="Genomic_DNA"/>
</dbReference>
<feature type="region of interest" description="Disordered" evidence="1">
    <location>
        <begin position="1"/>
        <end position="72"/>
    </location>
</feature>
<dbReference type="OrthoDB" id="1669163at2759"/>
<evidence type="ECO:0000313" key="3">
    <source>
        <dbReference type="Proteomes" id="UP001165190"/>
    </source>
</evidence>
<protein>
    <submittedName>
        <fullName evidence="2">TON1 Recruiting Motif 9</fullName>
    </submittedName>
</protein>
<reference evidence="2" key="1">
    <citation type="submission" date="2023-05" db="EMBL/GenBank/DDBJ databases">
        <title>Genome and transcriptome analyses reveal genes involved in the formation of fine ridges on petal epidermal cells in Hibiscus trionum.</title>
        <authorList>
            <person name="Koshimizu S."/>
            <person name="Masuda S."/>
            <person name="Ishii T."/>
            <person name="Shirasu K."/>
            <person name="Hoshino A."/>
            <person name="Arita M."/>
        </authorList>
    </citation>
    <scope>NUCLEOTIDE SEQUENCE</scope>
    <source>
        <strain evidence="2">Hamamatsu line</strain>
    </source>
</reference>
<comment type="caution">
    <text evidence="2">The sequence shown here is derived from an EMBL/GenBank/DDBJ whole genome shotgun (WGS) entry which is preliminary data.</text>
</comment>
<feature type="compositionally biased region" description="Low complexity" evidence="1">
    <location>
        <begin position="156"/>
        <end position="182"/>
    </location>
</feature>
<feature type="region of interest" description="Disordered" evidence="1">
    <location>
        <begin position="195"/>
        <end position="232"/>
    </location>
</feature>
<proteinExistence type="predicted"/>
<feature type="region of interest" description="Disordered" evidence="1">
    <location>
        <begin position="149"/>
        <end position="182"/>
    </location>
</feature>
<dbReference type="PANTHER" id="PTHR33623:SF17">
    <property type="entry name" value="DUF4378 DOMAIN-CONTAINING PROTEIN"/>
    <property type="match status" value="1"/>
</dbReference>
<dbReference type="PANTHER" id="PTHR33623">
    <property type="entry name" value="OS04G0572500 PROTEIN"/>
    <property type="match status" value="1"/>
</dbReference>
<accession>A0A9W7MD14</accession>
<evidence type="ECO:0000256" key="1">
    <source>
        <dbReference type="SAM" id="MobiDB-lite"/>
    </source>
</evidence>
<sequence length="362" mass="40537">MAASSTNSCSNFNPNSTKGKHNSPLERRPRMLKDFLHDDSSSCSSNGFKSFPRKSSRENLNNGQRLERSRSKAASTTISAFQAMINAIKSIHFASSVKSPSILLPRSLSRKLSRRNSQSQLNVGSKITVTVKDIIRWKSFRDLVEEKSRPSDFAPSSPHHCTTATTTTTTTGSNTPCSSNGSSWCDSDFTSEYSPSDEYGENEVGKKLSPCVGKDPMETKTTTKTAGTDMGPRYANEEAEQHSPVSVLGGGEAKAWQLVNRVKETIPLTRCESDTCVAKLLLDLFREEVEYCETVKLVKAWIDGERSETTKREACVREMEREGRWRNCRFQEEQQELAMGVERWVVNILVDELLVDLLRQEK</sequence>
<feature type="compositionally biased region" description="Basic and acidic residues" evidence="1">
    <location>
        <begin position="23"/>
        <end position="40"/>
    </location>
</feature>
<organism evidence="2 3">
    <name type="scientific">Hibiscus trionum</name>
    <name type="common">Flower of an hour</name>
    <dbReference type="NCBI Taxonomy" id="183268"/>
    <lineage>
        <taxon>Eukaryota</taxon>
        <taxon>Viridiplantae</taxon>
        <taxon>Streptophyta</taxon>
        <taxon>Embryophyta</taxon>
        <taxon>Tracheophyta</taxon>
        <taxon>Spermatophyta</taxon>
        <taxon>Magnoliopsida</taxon>
        <taxon>eudicotyledons</taxon>
        <taxon>Gunneridae</taxon>
        <taxon>Pentapetalae</taxon>
        <taxon>rosids</taxon>
        <taxon>malvids</taxon>
        <taxon>Malvales</taxon>
        <taxon>Malvaceae</taxon>
        <taxon>Malvoideae</taxon>
        <taxon>Hibiscus</taxon>
    </lineage>
</organism>
<keyword evidence="3" id="KW-1185">Reference proteome</keyword>
<name>A0A9W7MD14_HIBTR</name>
<dbReference type="AlphaFoldDB" id="A0A9W7MD14"/>
<dbReference type="Proteomes" id="UP001165190">
    <property type="component" value="Unassembled WGS sequence"/>
</dbReference>
<feature type="compositionally biased region" description="Polar residues" evidence="1">
    <location>
        <begin position="1"/>
        <end position="17"/>
    </location>
</feature>
<evidence type="ECO:0000313" key="2">
    <source>
        <dbReference type="EMBL" id="GMI95779.1"/>
    </source>
</evidence>
<gene>
    <name evidence="2" type="ORF">HRI_003247200</name>
</gene>